<keyword evidence="15" id="KW-1185">Reference proteome</keyword>
<dbReference type="GO" id="GO:0008168">
    <property type="term" value="F:methyltransferase activity"/>
    <property type="evidence" value="ECO:0007669"/>
    <property type="project" value="UniProtKB-KW"/>
</dbReference>
<keyword evidence="8" id="KW-0443">Lipid metabolism</keyword>
<gene>
    <name evidence="14" type="ORF">C8F04DRAFT_1185796</name>
</gene>
<dbReference type="PANTHER" id="PTHR12714:SF25">
    <property type="entry name" value="CONSERVED HYPOTHETICAL MEMBRANE PROTEIN"/>
    <property type="match status" value="1"/>
</dbReference>
<keyword evidence="10" id="KW-0594">Phospholipid biosynthesis</keyword>
<evidence type="ECO:0000256" key="7">
    <source>
        <dbReference type="ARBA" id="ARBA00022989"/>
    </source>
</evidence>
<sequence>MALLKLLCIFAATLGLHTAATSPNPPQSDSDLTPIKSSALEFIASRRLRIIQRMVYWAVGLAETAVIVAQLATPSSWTEQVLAAFAIGGELSRVQSSLSTAPTVAFGSFLIVCGALLRLRCYHALGRHFTFEVGIFSHHKLVTTGPYRIVRHPSYTGALLAYVGLMLYYASPGTWIMECVIKGSMAGRIFGILYALLMFIVVTGLTWRIPKEDDALRAVFGKEWEDWAAERPELTVTILDLNQV</sequence>
<keyword evidence="5 12" id="KW-0812">Transmembrane</keyword>
<evidence type="ECO:0000313" key="15">
    <source>
        <dbReference type="Proteomes" id="UP001218188"/>
    </source>
</evidence>
<keyword evidence="6" id="KW-0256">Endoplasmic reticulum</keyword>
<feature type="transmembrane region" description="Helical" evidence="12">
    <location>
        <begin position="158"/>
        <end position="177"/>
    </location>
</feature>
<evidence type="ECO:0000256" key="12">
    <source>
        <dbReference type="SAM" id="Phobius"/>
    </source>
</evidence>
<keyword evidence="3" id="KW-0808">Transferase</keyword>
<keyword evidence="4" id="KW-0949">S-adenosyl-L-methionine</keyword>
<name>A0AAD6STS7_9AGAR</name>
<evidence type="ECO:0000256" key="13">
    <source>
        <dbReference type="SAM" id="SignalP"/>
    </source>
</evidence>
<keyword evidence="2" id="KW-0444">Lipid biosynthesis</keyword>
<feature type="transmembrane region" description="Helical" evidence="12">
    <location>
        <begin position="100"/>
        <end position="119"/>
    </location>
</feature>
<dbReference type="Gene3D" id="1.20.120.1630">
    <property type="match status" value="1"/>
</dbReference>
<feature type="transmembrane region" description="Helical" evidence="12">
    <location>
        <begin position="189"/>
        <end position="207"/>
    </location>
</feature>
<reference evidence="14" key="1">
    <citation type="submission" date="2023-03" db="EMBL/GenBank/DDBJ databases">
        <title>Massive genome expansion in bonnet fungi (Mycena s.s.) driven by repeated elements and novel gene families across ecological guilds.</title>
        <authorList>
            <consortium name="Lawrence Berkeley National Laboratory"/>
            <person name="Harder C.B."/>
            <person name="Miyauchi S."/>
            <person name="Viragh M."/>
            <person name="Kuo A."/>
            <person name="Thoen E."/>
            <person name="Andreopoulos B."/>
            <person name="Lu D."/>
            <person name="Skrede I."/>
            <person name="Drula E."/>
            <person name="Henrissat B."/>
            <person name="Morin E."/>
            <person name="Kohler A."/>
            <person name="Barry K."/>
            <person name="LaButti K."/>
            <person name="Morin E."/>
            <person name="Salamov A."/>
            <person name="Lipzen A."/>
            <person name="Mereny Z."/>
            <person name="Hegedus B."/>
            <person name="Baldrian P."/>
            <person name="Stursova M."/>
            <person name="Weitz H."/>
            <person name="Taylor A."/>
            <person name="Grigoriev I.V."/>
            <person name="Nagy L.G."/>
            <person name="Martin F."/>
            <person name="Kauserud H."/>
        </authorList>
    </citation>
    <scope>NUCLEOTIDE SEQUENCE</scope>
    <source>
        <strain evidence="14">CBHHK200</strain>
    </source>
</reference>
<comment type="subcellular location">
    <subcellularLocation>
        <location evidence="1">Endomembrane system</location>
        <topology evidence="1">Multi-pass membrane protein</topology>
    </subcellularLocation>
</comment>
<comment type="caution">
    <text evidence="14">The sequence shown here is derived from an EMBL/GenBank/DDBJ whole genome shotgun (WGS) entry which is preliminary data.</text>
</comment>
<dbReference type="GO" id="GO:0032259">
    <property type="term" value="P:methylation"/>
    <property type="evidence" value="ECO:0007669"/>
    <property type="project" value="UniProtKB-KW"/>
</dbReference>
<evidence type="ECO:0000256" key="8">
    <source>
        <dbReference type="ARBA" id="ARBA00023098"/>
    </source>
</evidence>
<evidence type="ECO:0000256" key="10">
    <source>
        <dbReference type="ARBA" id="ARBA00023209"/>
    </source>
</evidence>
<feature type="chain" id="PRO_5042240254" description="Protein-S-isoprenylcysteine O-methyltransferase" evidence="13">
    <location>
        <begin position="16"/>
        <end position="244"/>
    </location>
</feature>
<evidence type="ECO:0000256" key="9">
    <source>
        <dbReference type="ARBA" id="ARBA00023136"/>
    </source>
</evidence>
<feature type="signal peptide" evidence="13">
    <location>
        <begin position="1"/>
        <end position="15"/>
    </location>
</feature>
<dbReference type="Pfam" id="PF04191">
    <property type="entry name" value="PEMT"/>
    <property type="match status" value="1"/>
</dbReference>
<evidence type="ECO:0000256" key="5">
    <source>
        <dbReference type="ARBA" id="ARBA00022692"/>
    </source>
</evidence>
<keyword evidence="13" id="KW-0732">Signal</keyword>
<accession>A0AAD6STS7</accession>
<keyword evidence="7 12" id="KW-1133">Transmembrane helix</keyword>
<evidence type="ECO:0000256" key="3">
    <source>
        <dbReference type="ARBA" id="ARBA00022603"/>
    </source>
</evidence>
<keyword evidence="9 12" id="KW-0472">Membrane</keyword>
<dbReference type="GO" id="GO:0012505">
    <property type="term" value="C:endomembrane system"/>
    <property type="evidence" value="ECO:0007669"/>
    <property type="project" value="UniProtKB-SubCell"/>
</dbReference>
<dbReference type="PANTHER" id="PTHR12714">
    <property type="entry name" value="PROTEIN-S ISOPRENYLCYSTEINE O-METHYLTRANSFERASE"/>
    <property type="match status" value="1"/>
</dbReference>
<evidence type="ECO:0008006" key="16">
    <source>
        <dbReference type="Google" id="ProtNLM"/>
    </source>
</evidence>
<organism evidence="14 15">
    <name type="scientific">Mycena alexandri</name>
    <dbReference type="NCBI Taxonomy" id="1745969"/>
    <lineage>
        <taxon>Eukaryota</taxon>
        <taxon>Fungi</taxon>
        <taxon>Dikarya</taxon>
        <taxon>Basidiomycota</taxon>
        <taxon>Agaricomycotina</taxon>
        <taxon>Agaricomycetes</taxon>
        <taxon>Agaricomycetidae</taxon>
        <taxon>Agaricales</taxon>
        <taxon>Marasmiineae</taxon>
        <taxon>Mycenaceae</taxon>
        <taxon>Mycena</taxon>
    </lineage>
</organism>
<dbReference type="Proteomes" id="UP001218188">
    <property type="component" value="Unassembled WGS sequence"/>
</dbReference>
<evidence type="ECO:0000256" key="2">
    <source>
        <dbReference type="ARBA" id="ARBA00022516"/>
    </source>
</evidence>
<evidence type="ECO:0000256" key="1">
    <source>
        <dbReference type="ARBA" id="ARBA00004127"/>
    </source>
</evidence>
<evidence type="ECO:0000256" key="11">
    <source>
        <dbReference type="ARBA" id="ARBA00023264"/>
    </source>
</evidence>
<protein>
    <recommendedName>
        <fullName evidence="16">Protein-S-isoprenylcysteine O-methyltransferase</fullName>
    </recommendedName>
</protein>
<dbReference type="GO" id="GO:0008654">
    <property type="term" value="P:phospholipid biosynthetic process"/>
    <property type="evidence" value="ECO:0007669"/>
    <property type="project" value="UniProtKB-KW"/>
</dbReference>
<keyword evidence="11" id="KW-1208">Phospholipid metabolism</keyword>
<keyword evidence="3" id="KW-0489">Methyltransferase</keyword>
<dbReference type="AlphaFoldDB" id="A0AAD6STS7"/>
<dbReference type="InterPro" id="IPR007318">
    <property type="entry name" value="Phopholipid_MeTrfase"/>
</dbReference>
<evidence type="ECO:0000256" key="6">
    <source>
        <dbReference type="ARBA" id="ARBA00022824"/>
    </source>
</evidence>
<dbReference type="EMBL" id="JARJCM010000080">
    <property type="protein sequence ID" value="KAJ7031632.1"/>
    <property type="molecule type" value="Genomic_DNA"/>
</dbReference>
<evidence type="ECO:0000313" key="14">
    <source>
        <dbReference type="EMBL" id="KAJ7031632.1"/>
    </source>
</evidence>
<evidence type="ECO:0000256" key="4">
    <source>
        <dbReference type="ARBA" id="ARBA00022691"/>
    </source>
</evidence>
<proteinExistence type="predicted"/>